<evidence type="ECO:0000256" key="1">
    <source>
        <dbReference type="ARBA" id="ARBA00000971"/>
    </source>
</evidence>
<keyword evidence="5 7" id="KW-0697">Rotamase</keyword>
<dbReference type="InterPro" id="IPR046357">
    <property type="entry name" value="PPIase_dom_sf"/>
</dbReference>
<evidence type="ECO:0000256" key="5">
    <source>
        <dbReference type="ARBA" id="ARBA00023110"/>
    </source>
</evidence>
<dbReference type="FunFam" id="3.10.50.40:FF:000013">
    <property type="entry name" value="Peptidylprolyl isomerase"/>
    <property type="match status" value="1"/>
</dbReference>
<dbReference type="PANTHER" id="PTHR46512:SF9">
    <property type="entry name" value="PEPTIDYLPROLYL ISOMERASE"/>
    <property type="match status" value="1"/>
</dbReference>
<proteinExistence type="predicted"/>
<dbReference type="Proteomes" id="UP001165289">
    <property type="component" value="Unassembled WGS sequence"/>
</dbReference>
<dbReference type="SUPFAM" id="SSF48452">
    <property type="entry name" value="TPR-like"/>
    <property type="match status" value="1"/>
</dbReference>
<comment type="caution">
    <text evidence="11">The sequence shown here is derived from an EMBL/GenBank/DDBJ whole genome shotgun (WGS) entry which is preliminary data.</text>
</comment>
<evidence type="ECO:0000259" key="10">
    <source>
        <dbReference type="PROSITE" id="PS50059"/>
    </source>
</evidence>
<dbReference type="Gene3D" id="3.10.50.40">
    <property type="match status" value="2"/>
</dbReference>
<protein>
    <recommendedName>
        <fullName evidence="2 7">peptidylprolyl isomerase</fullName>
        <ecNumber evidence="2 7">5.2.1.8</ecNumber>
    </recommendedName>
</protein>
<dbReference type="PROSITE" id="PS50059">
    <property type="entry name" value="FKBP_PPIASE"/>
    <property type="match status" value="2"/>
</dbReference>
<comment type="catalytic activity">
    <reaction evidence="1 7">
        <text>[protein]-peptidylproline (omega=180) = [protein]-peptidylproline (omega=0)</text>
        <dbReference type="Rhea" id="RHEA:16237"/>
        <dbReference type="Rhea" id="RHEA-COMP:10747"/>
        <dbReference type="Rhea" id="RHEA-COMP:10748"/>
        <dbReference type="ChEBI" id="CHEBI:83833"/>
        <dbReference type="ChEBI" id="CHEBI:83834"/>
        <dbReference type="EC" id="5.2.1.8"/>
    </reaction>
</comment>
<dbReference type="EC" id="5.2.1.8" evidence="2 7"/>
<feature type="domain" description="PPIase FKBP-type" evidence="10">
    <location>
        <begin position="180"/>
        <end position="267"/>
    </location>
</feature>
<dbReference type="InterPro" id="IPR050754">
    <property type="entry name" value="FKBP4/5/8-like"/>
</dbReference>
<keyword evidence="3" id="KW-0677">Repeat</keyword>
<feature type="repeat" description="TPR" evidence="8">
    <location>
        <begin position="367"/>
        <end position="400"/>
    </location>
</feature>
<evidence type="ECO:0000256" key="8">
    <source>
        <dbReference type="PROSITE-ProRule" id="PRU00339"/>
    </source>
</evidence>
<dbReference type="InterPro" id="IPR011990">
    <property type="entry name" value="TPR-like_helical_dom_sf"/>
</dbReference>
<dbReference type="Pfam" id="PF00254">
    <property type="entry name" value="FKBP_C"/>
    <property type="match status" value="2"/>
</dbReference>
<feature type="domain" description="PPIase FKBP-type" evidence="10">
    <location>
        <begin position="59"/>
        <end position="147"/>
    </location>
</feature>
<evidence type="ECO:0000256" key="6">
    <source>
        <dbReference type="ARBA" id="ARBA00023235"/>
    </source>
</evidence>
<dbReference type="FunFam" id="3.10.50.40:FF:000006">
    <property type="entry name" value="Peptidyl-prolyl cis-trans isomerase"/>
    <property type="match status" value="1"/>
</dbReference>
<dbReference type="PANTHER" id="PTHR46512">
    <property type="entry name" value="PEPTIDYLPROLYL ISOMERASE"/>
    <property type="match status" value="1"/>
</dbReference>
<evidence type="ECO:0000256" key="2">
    <source>
        <dbReference type="ARBA" id="ARBA00013194"/>
    </source>
</evidence>
<keyword evidence="6 7" id="KW-0413">Isomerase</keyword>
<evidence type="ECO:0000256" key="3">
    <source>
        <dbReference type="ARBA" id="ARBA00022737"/>
    </source>
</evidence>
<accession>A0AAV7KFP8</accession>
<organism evidence="11 12">
    <name type="scientific">Oopsacas minuta</name>
    <dbReference type="NCBI Taxonomy" id="111878"/>
    <lineage>
        <taxon>Eukaryota</taxon>
        <taxon>Metazoa</taxon>
        <taxon>Porifera</taxon>
        <taxon>Hexactinellida</taxon>
        <taxon>Hexasterophora</taxon>
        <taxon>Lyssacinosida</taxon>
        <taxon>Leucopsacidae</taxon>
        <taxon>Oopsacas</taxon>
    </lineage>
</organism>
<dbReference type="GO" id="GO:0003755">
    <property type="term" value="F:peptidyl-prolyl cis-trans isomerase activity"/>
    <property type="evidence" value="ECO:0007669"/>
    <property type="project" value="UniProtKB-KW"/>
</dbReference>
<dbReference type="InterPro" id="IPR019734">
    <property type="entry name" value="TPR_rpt"/>
</dbReference>
<evidence type="ECO:0000313" key="11">
    <source>
        <dbReference type="EMBL" id="KAI6660103.1"/>
    </source>
</evidence>
<gene>
    <name evidence="11" type="ORF">LOD99_10577</name>
</gene>
<feature type="compositionally biased region" description="Basic and acidic residues" evidence="9">
    <location>
        <begin position="458"/>
        <end position="467"/>
    </location>
</feature>
<dbReference type="Gene3D" id="1.25.40.10">
    <property type="entry name" value="Tetratricopeptide repeat domain"/>
    <property type="match status" value="1"/>
</dbReference>
<dbReference type="InterPro" id="IPR001179">
    <property type="entry name" value="PPIase_FKBP_dom"/>
</dbReference>
<feature type="region of interest" description="Disordered" evidence="9">
    <location>
        <begin position="432"/>
        <end position="467"/>
    </location>
</feature>
<evidence type="ECO:0000313" key="12">
    <source>
        <dbReference type="Proteomes" id="UP001165289"/>
    </source>
</evidence>
<dbReference type="SMART" id="SM00028">
    <property type="entry name" value="TPR"/>
    <property type="match status" value="2"/>
</dbReference>
<sequence length="467" mass="52455">MTEASPTLPADTEQVVVKAAEHFSADQTKWGEDISPNKDGTLFKKVLQEGEGADTPLNGDKVYVHYEGRRMDQTQFDSSKGSPAPFEVNIGLGQVIKGWDIGIVTMKRGEVCLLTCLPEMAYGGEEFQDTIPPNSTLQFEIELISWHGMYCTKDPGGYEVNVLKSFIREGSKHSAKINDSAEVTVHITGKYKDKVFFKKEDFTFSIDECLDHNIPHGIEFGIKKMKKEEISKVYLPPNYAFGDIGNAELGIPPNASLVYEIQLISFINLKESWEYDSVEERIEAATKFKARGTALLMSDKIDLALQSYNKGYTIVKIENLEEEERPATKDIRIALQLNISLCQAKLLDFSNQHRTCSQILEEDKDNLKALFRRGMAGIEINEFMQSIADFNRVIELDPDNKGAIKLLDHAKHHLKGQAEKEKKLYASMFSKTFTDPTQEEPAANSNTERLMETADNNSELKGDSIDA</sequence>
<dbReference type="EMBL" id="JAKMXF010000043">
    <property type="protein sequence ID" value="KAI6660103.1"/>
    <property type="molecule type" value="Genomic_DNA"/>
</dbReference>
<dbReference type="SUPFAM" id="SSF54534">
    <property type="entry name" value="FKBP-like"/>
    <property type="match status" value="2"/>
</dbReference>
<keyword evidence="12" id="KW-1185">Reference proteome</keyword>
<reference evidence="11 12" key="1">
    <citation type="journal article" date="2023" name="BMC Biol.">
        <title>The compact genome of the sponge Oopsacas minuta (Hexactinellida) is lacking key metazoan core genes.</title>
        <authorList>
            <person name="Santini S."/>
            <person name="Schenkelaars Q."/>
            <person name="Jourda C."/>
            <person name="Duchesne M."/>
            <person name="Belahbib H."/>
            <person name="Rocher C."/>
            <person name="Selva M."/>
            <person name="Riesgo A."/>
            <person name="Vervoort M."/>
            <person name="Leys S.P."/>
            <person name="Kodjabachian L."/>
            <person name="Le Bivic A."/>
            <person name="Borchiellini C."/>
            <person name="Claverie J.M."/>
            <person name="Renard E."/>
        </authorList>
    </citation>
    <scope>NUCLEOTIDE SEQUENCE [LARGE SCALE GENOMIC DNA]</scope>
    <source>
        <strain evidence="11">SPO-2</strain>
    </source>
</reference>
<feature type="compositionally biased region" description="Polar residues" evidence="9">
    <location>
        <begin position="443"/>
        <end position="457"/>
    </location>
</feature>
<dbReference type="PROSITE" id="PS50005">
    <property type="entry name" value="TPR"/>
    <property type="match status" value="1"/>
</dbReference>
<evidence type="ECO:0000256" key="7">
    <source>
        <dbReference type="PROSITE-ProRule" id="PRU00277"/>
    </source>
</evidence>
<name>A0AAV7KFP8_9METZ</name>
<evidence type="ECO:0000256" key="9">
    <source>
        <dbReference type="SAM" id="MobiDB-lite"/>
    </source>
</evidence>
<dbReference type="AlphaFoldDB" id="A0AAV7KFP8"/>
<evidence type="ECO:0000256" key="4">
    <source>
        <dbReference type="ARBA" id="ARBA00022803"/>
    </source>
</evidence>
<keyword evidence="4 8" id="KW-0802">TPR repeat</keyword>